<evidence type="ECO:0000256" key="3">
    <source>
        <dbReference type="ARBA" id="ARBA00023082"/>
    </source>
</evidence>
<evidence type="ECO:0000259" key="6">
    <source>
        <dbReference type="Pfam" id="PF08281"/>
    </source>
</evidence>
<gene>
    <name evidence="7" type="ORF">HMPREF9944_01408</name>
</gene>
<dbReference type="Pfam" id="PF04542">
    <property type="entry name" value="Sigma70_r2"/>
    <property type="match status" value="1"/>
</dbReference>
<dbReference type="InterPro" id="IPR014284">
    <property type="entry name" value="RNA_pol_sigma-70_dom"/>
</dbReference>
<dbReference type="HOGENOM" id="CLU_047691_3_2_10"/>
<dbReference type="InterPro" id="IPR039425">
    <property type="entry name" value="RNA_pol_sigma-70-like"/>
</dbReference>
<dbReference type="SUPFAM" id="SSF88946">
    <property type="entry name" value="Sigma2 domain of RNA polymerase sigma factors"/>
    <property type="match status" value="1"/>
</dbReference>
<dbReference type="PANTHER" id="PTHR43133">
    <property type="entry name" value="RNA POLYMERASE ECF-TYPE SIGMA FACTO"/>
    <property type="match status" value="1"/>
</dbReference>
<accession>H1HML4</accession>
<dbReference type="EMBL" id="AGEK01000027">
    <property type="protein sequence ID" value="EHO70201.1"/>
    <property type="molecule type" value="Genomic_DNA"/>
</dbReference>
<protein>
    <submittedName>
        <fullName evidence="7">Sigma-70 family RNA polymerase sigma factor</fullName>
    </submittedName>
</protein>
<reference evidence="7 8" key="1">
    <citation type="submission" date="2011-12" db="EMBL/GenBank/DDBJ databases">
        <title>The Genome Sequence of Prevotella maculosa OT 289.</title>
        <authorList>
            <consortium name="The Broad Institute Genome Sequencing Platform"/>
            <person name="Earl A."/>
            <person name="Ward D."/>
            <person name="Feldgarden M."/>
            <person name="Gevers D."/>
            <person name="Izard J."/>
            <person name="Blanton J.M."/>
            <person name="Mathney J."/>
            <person name="Tanner A.C."/>
            <person name="Dewhirst F.E."/>
            <person name="Young S.K."/>
            <person name="Zeng Q."/>
            <person name="Gargeya S."/>
            <person name="Fitzgerald M."/>
            <person name="Haas B."/>
            <person name="Abouelleil A."/>
            <person name="Alvarado L."/>
            <person name="Arachchi H.M."/>
            <person name="Berlin A."/>
            <person name="Chapman S.B."/>
            <person name="Gearin G."/>
            <person name="Goldberg J."/>
            <person name="Griggs A."/>
            <person name="Gujja S."/>
            <person name="Hansen M."/>
            <person name="Heiman D."/>
            <person name="Howarth C."/>
            <person name="Larimer J."/>
            <person name="Lui A."/>
            <person name="MacDonald P.J.P."/>
            <person name="McCowen C."/>
            <person name="Montmayeur A."/>
            <person name="Murphy C."/>
            <person name="Neiman D."/>
            <person name="Pearson M."/>
            <person name="Priest M."/>
            <person name="Roberts A."/>
            <person name="Saif S."/>
            <person name="Shea T."/>
            <person name="Sisk P."/>
            <person name="Stolte C."/>
            <person name="Sykes S."/>
            <person name="Wortman J."/>
            <person name="Nusbaum C."/>
            <person name="Birren B."/>
        </authorList>
    </citation>
    <scope>NUCLEOTIDE SEQUENCE [LARGE SCALE GENOMIC DNA]</scope>
    <source>
        <strain evidence="7 8">OT 289</strain>
    </source>
</reference>
<dbReference type="InterPro" id="IPR007627">
    <property type="entry name" value="RNA_pol_sigma70_r2"/>
</dbReference>
<dbReference type="SUPFAM" id="SSF88659">
    <property type="entry name" value="Sigma3 and sigma4 domains of RNA polymerase sigma factors"/>
    <property type="match status" value="1"/>
</dbReference>
<dbReference type="InterPro" id="IPR013324">
    <property type="entry name" value="RNA_pol_sigma_r3/r4-like"/>
</dbReference>
<dbReference type="RefSeq" id="WP_008565370.1">
    <property type="nucleotide sequence ID" value="NZ_JH594503.1"/>
</dbReference>
<dbReference type="InterPro" id="IPR036388">
    <property type="entry name" value="WH-like_DNA-bd_sf"/>
</dbReference>
<keyword evidence="8" id="KW-1185">Reference proteome</keyword>
<dbReference type="NCBIfam" id="TIGR02937">
    <property type="entry name" value="sigma70-ECF"/>
    <property type="match status" value="1"/>
</dbReference>
<dbReference type="CDD" id="cd06171">
    <property type="entry name" value="Sigma70_r4"/>
    <property type="match status" value="1"/>
</dbReference>
<organism evidence="7 8">
    <name type="scientific">Segatella maculosa OT 289</name>
    <dbReference type="NCBI Taxonomy" id="999422"/>
    <lineage>
        <taxon>Bacteria</taxon>
        <taxon>Pseudomonadati</taxon>
        <taxon>Bacteroidota</taxon>
        <taxon>Bacteroidia</taxon>
        <taxon>Bacteroidales</taxon>
        <taxon>Prevotellaceae</taxon>
        <taxon>Segatella</taxon>
    </lineage>
</organism>
<dbReference type="InterPro" id="IPR013325">
    <property type="entry name" value="RNA_pol_sigma_r2"/>
</dbReference>
<dbReference type="Gene3D" id="1.10.10.10">
    <property type="entry name" value="Winged helix-like DNA-binding domain superfamily/Winged helix DNA-binding domain"/>
    <property type="match status" value="1"/>
</dbReference>
<dbReference type="InterPro" id="IPR013249">
    <property type="entry name" value="RNA_pol_sigma70_r4_t2"/>
</dbReference>
<evidence type="ECO:0000256" key="4">
    <source>
        <dbReference type="ARBA" id="ARBA00023163"/>
    </source>
</evidence>
<proteinExistence type="inferred from homology"/>
<evidence type="ECO:0000313" key="7">
    <source>
        <dbReference type="EMBL" id="EHO70201.1"/>
    </source>
</evidence>
<comment type="similarity">
    <text evidence="1">Belongs to the sigma-70 factor family. ECF subfamily.</text>
</comment>
<keyword evidence="3" id="KW-0731">Sigma factor</keyword>
<feature type="domain" description="RNA polymerase sigma-70 region 2" evidence="5">
    <location>
        <begin position="27"/>
        <end position="93"/>
    </location>
</feature>
<evidence type="ECO:0000259" key="5">
    <source>
        <dbReference type="Pfam" id="PF04542"/>
    </source>
</evidence>
<dbReference type="GO" id="GO:0016987">
    <property type="term" value="F:sigma factor activity"/>
    <property type="evidence" value="ECO:0007669"/>
    <property type="project" value="UniProtKB-KW"/>
</dbReference>
<dbReference type="GO" id="GO:0003677">
    <property type="term" value="F:DNA binding"/>
    <property type="evidence" value="ECO:0007669"/>
    <property type="project" value="InterPro"/>
</dbReference>
<dbReference type="STRING" id="999422.HMPREF9944_01408"/>
<feature type="domain" description="RNA polymerase sigma factor 70 region 4 type 2" evidence="6">
    <location>
        <begin position="122"/>
        <end position="174"/>
    </location>
</feature>
<dbReference type="Gene3D" id="1.10.1740.10">
    <property type="match status" value="1"/>
</dbReference>
<dbReference type="GO" id="GO:0006352">
    <property type="term" value="P:DNA-templated transcription initiation"/>
    <property type="evidence" value="ECO:0007669"/>
    <property type="project" value="InterPro"/>
</dbReference>
<sequence length="189" mass="21402">MKLFTTDKEEAIVRKLSRGDATAIDLLYATYAPHLTAVCARYIPRKDDMEDVLQEAFIKMFSNASGFNYRGKGSLKAWATRIVINESLLFLRRIATSGMVFTDKDLPDQTDETPDVSTLNAEEITAMIGRLPPGYRMVFNLYVVEGMSHQQISELLGIKVDTSASQLHKAKAMLARMIKEHRKQQEQRV</sequence>
<dbReference type="OrthoDB" id="1056775at2"/>
<keyword evidence="2" id="KW-0805">Transcription regulation</keyword>
<dbReference type="AlphaFoldDB" id="H1HML4"/>
<comment type="caution">
    <text evidence="7">The sequence shown here is derived from an EMBL/GenBank/DDBJ whole genome shotgun (WGS) entry which is preliminary data.</text>
</comment>
<evidence type="ECO:0000313" key="8">
    <source>
        <dbReference type="Proteomes" id="UP000003167"/>
    </source>
</evidence>
<keyword evidence="4" id="KW-0804">Transcription</keyword>
<evidence type="ECO:0000256" key="1">
    <source>
        <dbReference type="ARBA" id="ARBA00010641"/>
    </source>
</evidence>
<evidence type="ECO:0000256" key="2">
    <source>
        <dbReference type="ARBA" id="ARBA00023015"/>
    </source>
</evidence>
<name>H1HML4_9BACT</name>
<dbReference type="Pfam" id="PF08281">
    <property type="entry name" value="Sigma70_r4_2"/>
    <property type="match status" value="1"/>
</dbReference>
<dbReference type="Proteomes" id="UP000003167">
    <property type="component" value="Unassembled WGS sequence"/>
</dbReference>
<dbReference type="PATRIC" id="fig|999422.3.peg.1463"/>
<dbReference type="PANTHER" id="PTHR43133:SF46">
    <property type="entry name" value="RNA POLYMERASE SIGMA-70 FACTOR ECF SUBFAMILY"/>
    <property type="match status" value="1"/>
</dbReference>